<sequence length="752" mass="80361">MINPSGIPQFTGDFDQLDKDVSGLRSDAIGIRNGGADVHSRFQMLEAFYTAPEAETLFGTTQPVMDKADAFAAKLETVADALDTFSIEARPLAKRLDQLKTDAIAFVNSVEGDDDWTDDEDKAAENRRLRDDVTTAQAAFREAERRAATKISTLVGGPKYVAEDGSGFYRIGTVRYGYTTELMEGAEDLPWGTAEERTYEEWSWGWFGHGAKSFFWDGIYKDGIEAGAKGLWSLVTGDDEAWRGLTDAVTGIGLYTMTPYDALMDWAIGPDEESADEVRAKEAAKGFGKALVAWDMWQENPARASGTVIFNVLTLGAGPLSTASKASKGGMAGKAAGTAAKAGLYMDPVYVGLKASGTAVSKLPKLSEVTYRVTGATGAVPSGRRVDSVIELEDGSKVVIKNGEFIPYDKHGDVVSDTPKQERSANAEAMREQTPLRERELAGVSATSRAPEAAAGVGDHLPPQAGFEASAGRGSGDTTRSTGPASGRTGATHEGGAGTHAPGHDSASNDGRTGSGATSSVGRDGQRPERDAGAGGSDTGSPHSSAGHHEAREDTQETHQGRDAPDAADGEGLAPSASYPHSGSAGDGGPTQGELLPGTARRTLREMRAMNHGRDRYKGAEDYVREMTGGAPERHYRVPSHDHPYYPVQGTGGRNVDVPVDMPDGRTLAVEVKHYLEWRTLKLSDGSTRPVKGEVPLNEGIVEQINKDLTLRRLDPTYDPRWVFLHAPPSQALRNYLVQARIIFIEYGPAPK</sequence>
<evidence type="ECO:0008006" key="4">
    <source>
        <dbReference type="Google" id="ProtNLM"/>
    </source>
</evidence>
<feature type="region of interest" description="Disordered" evidence="1">
    <location>
        <begin position="409"/>
        <end position="596"/>
    </location>
</feature>
<reference evidence="2 3" key="1">
    <citation type="submission" date="2024-07" db="EMBL/GenBank/DDBJ databases">
        <title>Whole genome sequencing of Prodigiosin pigment-producing Streptomyces salinarius isolated from rhizosphere soil of Arachis hypogaea.</title>
        <authorList>
            <person name="Vidhya A."/>
            <person name="Ramya S."/>
        </authorList>
    </citation>
    <scope>NUCLEOTIDE SEQUENCE [LARGE SCALE GENOMIC DNA]</scope>
    <source>
        <strain evidence="2 3">VRMG2420</strain>
    </source>
</reference>
<comment type="caution">
    <text evidence="2">The sequence shown here is derived from an EMBL/GenBank/DDBJ whole genome shotgun (WGS) entry which is preliminary data.</text>
</comment>
<accession>A0ABW8BJ47</accession>
<feature type="compositionally biased region" description="Basic and acidic residues" evidence="1">
    <location>
        <begin position="409"/>
        <end position="441"/>
    </location>
</feature>
<evidence type="ECO:0000256" key="1">
    <source>
        <dbReference type="SAM" id="MobiDB-lite"/>
    </source>
</evidence>
<dbReference type="Proteomes" id="UP001614264">
    <property type="component" value="Unassembled WGS sequence"/>
</dbReference>
<protein>
    <recommendedName>
        <fullName evidence="4">Tox-REase-7 domain-containing protein</fullName>
    </recommendedName>
</protein>
<dbReference type="EMBL" id="JBITPR010000057">
    <property type="protein sequence ID" value="MFI7875073.1"/>
    <property type="molecule type" value="Genomic_DNA"/>
</dbReference>
<organism evidence="2 3">
    <name type="scientific">Streptomyces salinarius</name>
    <dbReference type="NCBI Taxonomy" id="2762598"/>
    <lineage>
        <taxon>Bacteria</taxon>
        <taxon>Bacillati</taxon>
        <taxon>Actinomycetota</taxon>
        <taxon>Actinomycetes</taxon>
        <taxon>Kitasatosporales</taxon>
        <taxon>Streptomycetaceae</taxon>
        <taxon>Streptomyces</taxon>
    </lineage>
</organism>
<feature type="compositionally biased region" description="Low complexity" evidence="1">
    <location>
        <begin position="476"/>
        <end position="492"/>
    </location>
</feature>
<evidence type="ECO:0000313" key="3">
    <source>
        <dbReference type="Proteomes" id="UP001614264"/>
    </source>
</evidence>
<keyword evidence="3" id="KW-1185">Reference proteome</keyword>
<name>A0ABW8BJ47_9ACTN</name>
<feature type="compositionally biased region" description="Polar residues" evidence="1">
    <location>
        <begin position="506"/>
        <end position="521"/>
    </location>
</feature>
<evidence type="ECO:0000313" key="2">
    <source>
        <dbReference type="EMBL" id="MFI7875073.1"/>
    </source>
</evidence>
<proteinExistence type="predicted"/>
<gene>
    <name evidence="2" type="ORF">AB4829_31340</name>
</gene>
<dbReference type="RefSeq" id="WP_399594631.1">
    <property type="nucleotide sequence ID" value="NZ_JBITPR010000057.1"/>
</dbReference>
<feature type="compositionally biased region" description="Basic and acidic residues" evidence="1">
    <location>
        <begin position="547"/>
        <end position="565"/>
    </location>
</feature>